<reference evidence="1 2" key="1">
    <citation type="submission" date="2018-06" db="EMBL/GenBank/DDBJ databases">
        <title>A transcriptomic atlas of mushroom development highlights an independent origin of complex multicellularity.</title>
        <authorList>
            <consortium name="DOE Joint Genome Institute"/>
            <person name="Krizsan K."/>
            <person name="Almasi E."/>
            <person name="Merenyi Z."/>
            <person name="Sahu N."/>
            <person name="Viragh M."/>
            <person name="Koszo T."/>
            <person name="Mondo S."/>
            <person name="Kiss B."/>
            <person name="Balint B."/>
            <person name="Kues U."/>
            <person name="Barry K."/>
            <person name="Hegedus J.C."/>
            <person name="Henrissat B."/>
            <person name="Johnson J."/>
            <person name="Lipzen A."/>
            <person name="Ohm R."/>
            <person name="Nagy I."/>
            <person name="Pangilinan J."/>
            <person name="Yan J."/>
            <person name="Xiong Y."/>
            <person name="Grigoriev I.V."/>
            <person name="Hibbett D.S."/>
            <person name="Nagy L.G."/>
        </authorList>
    </citation>
    <scope>NUCLEOTIDE SEQUENCE [LARGE SCALE GENOMIC DNA]</scope>
    <source>
        <strain evidence="1 2">SZMC22713</strain>
    </source>
</reference>
<sequence>MNSRLSIGIPRWPFKRRQGDTRPKNCYTERLTPDILHQIFVESLPKSPYPSLHEAPLNVSQVCQSWRKMVLGSPLLWSEIHVGSFISPNVSFPGHARHLEEWIKRSGDCPLSLGILFKGSENPDPAMVTDVDAVIGKILPHVQRWRRIHLFIPAACRTPFLQALSTGAPYLDELLMNFDMTSMWHPLQADVSLCPQLSKLTLPPDVRFLCDNPVILHRVQVLHLSFTSMDDCFHCLDSCPSIEEINFVLFSNYVDFSTCIGQSVRHLPNLQHMKVHGGVKGSNRHYTNHPRNNIGLFFDCLRVPSLTSLEIIQPWANQVPHWNHLSSLFVRSQPRSSLSNSHSSVEELTMSGSQMDERQFVDTLGYLPHLKHLLVDGCLVTAFTMGALIAPLDTPSSTDSPGSTGIKAESHHWLCPRLSRIGIRRDASEESYKAMARLVAQRWPLKSPSRQVGKEREERESLPGPARITSIVIDQKDKYEVVLHMGIKECVEEGLEVLDHNLEPIHNAKRLATIFNAQRRQRGTN</sequence>
<dbReference type="Proteomes" id="UP000294933">
    <property type="component" value="Unassembled WGS sequence"/>
</dbReference>
<dbReference type="EMBL" id="ML170206">
    <property type="protein sequence ID" value="TDL18579.1"/>
    <property type="molecule type" value="Genomic_DNA"/>
</dbReference>
<dbReference type="OrthoDB" id="2883816at2759"/>
<protein>
    <submittedName>
        <fullName evidence="1">Uncharacterized protein</fullName>
    </submittedName>
</protein>
<dbReference type="VEuPathDB" id="FungiDB:BD410DRAFT_793117"/>
<accession>A0A4Y7PVG2</accession>
<proteinExistence type="predicted"/>
<dbReference type="AlphaFoldDB" id="A0A4Y7PVG2"/>
<keyword evidence="2" id="KW-1185">Reference proteome</keyword>
<evidence type="ECO:0000313" key="1">
    <source>
        <dbReference type="EMBL" id="TDL18579.1"/>
    </source>
</evidence>
<organism evidence="1 2">
    <name type="scientific">Rickenella mellea</name>
    <dbReference type="NCBI Taxonomy" id="50990"/>
    <lineage>
        <taxon>Eukaryota</taxon>
        <taxon>Fungi</taxon>
        <taxon>Dikarya</taxon>
        <taxon>Basidiomycota</taxon>
        <taxon>Agaricomycotina</taxon>
        <taxon>Agaricomycetes</taxon>
        <taxon>Hymenochaetales</taxon>
        <taxon>Rickenellaceae</taxon>
        <taxon>Rickenella</taxon>
    </lineage>
</organism>
<name>A0A4Y7PVG2_9AGAM</name>
<evidence type="ECO:0000313" key="2">
    <source>
        <dbReference type="Proteomes" id="UP000294933"/>
    </source>
</evidence>
<dbReference type="PANTHER" id="PTHR38926:SF5">
    <property type="entry name" value="F-BOX AND LEUCINE-RICH REPEAT PROTEIN 6"/>
    <property type="match status" value="1"/>
</dbReference>
<gene>
    <name evidence="1" type="ORF">BD410DRAFT_793117</name>
</gene>
<dbReference type="Gene3D" id="3.80.10.10">
    <property type="entry name" value="Ribonuclease Inhibitor"/>
    <property type="match status" value="1"/>
</dbReference>
<dbReference type="InterPro" id="IPR032675">
    <property type="entry name" value="LRR_dom_sf"/>
</dbReference>
<dbReference type="PANTHER" id="PTHR38926">
    <property type="entry name" value="F-BOX DOMAIN CONTAINING PROTEIN, EXPRESSED"/>
    <property type="match status" value="1"/>
</dbReference>
<dbReference type="SUPFAM" id="SSF52047">
    <property type="entry name" value="RNI-like"/>
    <property type="match status" value="1"/>
</dbReference>
<dbReference type="STRING" id="50990.A0A4Y7PVG2"/>